<gene>
    <name evidence="2" type="ORF">CKY28_15155</name>
</gene>
<dbReference type="SUPFAM" id="SSF48452">
    <property type="entry name" value="TPR-like"/>
    <property type="match status" value="1"/>
</dbReference>
<dbReference type="Proteomes" id="UP000218151">
    <property type="component" value="Unassembled WGS sequence"/>
</dbReference>
<comment type="caution">
    <text evidence="2">The sequence shown here is derived from an EMBL/GenBank/DDBJ whole genome shotgun (WGS) entry which is preliminary data.</text>
</comment>
<name>A0A2A2SDL9_9SPHN</name>
<organism evidence="2 3">
    <name type="scientific">Sphingomonas lenta</name>
    <dbReference type="NCBI Taxonomy" id="1141887"/>
    <lineage>
        <taxon>Bacteria</taxon>
        <taxon>Pseudomonadati</taxon>
        <taxon>Pseudomonadota</taxon>
        <taxon>Alphaproteobacteria</taxon>
        <taxon>Sphingomonadales</taxon>
        <taxon>Sphingomonadaceae</taxon>
        <taxon>Sphingomonas</taxon>
    </lineage>
</organism>
<sequence>MEAPGARVEPSRPRRTCGLIARPLRGGWVLRVQDRERAQASNWRWREHAVGGAMSTAPTISDLAAATVLPTIPGPLVEAMKRGEAVLFLGAGASHGAEHADGRRMPMGNALRDLICDRFLNGTCRDRSLDEVASLAENSAGRAELDHFVAGAVRGFQPTSAHKLIPAFRWKAIFGTNYDMLVEAGFEVTAPLQSLRPIHRDTGIERELSSVVDPLPYYKLHGTIDYLHDRDTPLILTQESYLNFRSNRKRLFGRLEDLARELPLVFVGTRLADHHIREILQAVDADGGTRPTYFFVSPDINEYDAALLGKRRMTPIKATFQDFMAALDGAVDPLARRLQGAVAPATHSVERHFRRTVPCPDSIRAFLTDNVEHVHAGLPGTPLPAELFFKGESGSWDPIERGYDIERQIYATVMLRLLDLPDVPGEPNIICVRGVAGAGKSVFARRIAYDLAVKHDRLVLFGRPGVHLRADPLLDLHGLTGLPVTLVVDQAADQLRSVEEVASRLAAAGVPATFMLFDTHASFGSGLEPVASMIRADFELRNLNHREIRDILVKLELHRALGLLEPLGPDERIATFEKLADRQLLVALYEATHGKPLEELIVDEYHRIVLSEAQELYLLVCTLNRFSVPVRAGLIQRVMGVRFTDFEKRFLGPLAGVVFAELDPRSRDYAYRARHPHIAEIVFRRVLDTQTKQSEQYIRILEGMNPSYASDNAAMRKMLAARNLKDLSGNLAERRRILKVAERVTDGDAFILQQQAILEMNSHGGDLDYAAERLEKAIGLQPRDTSLKHTQATLLARKAQQVKDPLARRAVRNRARSVLSEIKPRSANDPYFLATKAGLAIDDLEDALKAMPKSSEAPAEQGVIRLVEDAERALEQGLSSAPEFESLTREAFRLWKLMGEREKGVKLLERTLAQQPHLEFVTATYARAVADRDLPAALAAVRRCLTEKPQSKLLNQLLFELMVREADDHRDALLGPMRRAFTSEDANVIMHVHAIRHHFMRREREEFEAAMRAAARCSVSWSELERPRLPVGGPLPDGRFPGTVAKLSGSHGFVAVPGLMQQVFIHADHVSEECWDALRQGMRIESRVFFNARGPLAREVTLEA</sequence>
<dbReference type="EMBL" id="NSLI01000004">
    <property type="protein sequence ID" value="PAX07349.1"/>
    <property type="molecule type" value="Genomic_DNA"/>
</dbReference>
<dbReference type="InterPro" id="IPR011990">
    <property type="entry name" value="TPR-like_helical_dom_sf"/>
</dbReference>
<evidence type="ECO:0000313" key="2">
    <source>
        <dbReference type="EMBL" id="PAX07349.1"/>
    </source>
</evidence>
<reference evidence="3" key="1">
    <citation type="submission" date="2017-09" db="EMBL/GenBank/DDBJ databases">
        <authorList>
            <person name="Feng G."/>
            <person name="Zhu H."/>
        </authorList>
    </citation>
    <scope>NUCLEOTIDE SEQUENCE [LARGE SCALE GENOMIC DNA]</scope>
    <source>
        <strain evidence="3">1PNM-20</strain>
    </source>
</reference>
<dbReference type="Pfam" id="PF13289">
    <property type="entry name" value="SIR2_2"/>
    <property type="match status" value="1"/>
</dbReference>
<dbReference type="AlphaFoldDB" id="A0A2A2SDL9"/>
<protein>
    <recommendedName>
        <fullName evidence="1">Novel STAND NTPase 5 domain-containing protein</fullName>
    </recommendedName>
</protein>
<evidence type="ECO:0000259" key="1">
    <source>
        <dbReference type="Pfam" id="PF25199"/>
    </source>
</evidence>
<accession>A0A2A2SDL9</accession>
<dbReference type="Pfam" id="PF25199">
    <property type="entry name" value="nSTAND_NTPase5"/>
    <property type="match status" value="1"/>
</dbReference>
<evidence type="ECO:0000313" key="3">
    <source>
        <dbReference type="Proteomes" id="UP000218151"/>
    </source>
</evidence>
<dbReference type="Gene3D" id="1.25.40.10">
    <property type="entry name" value="Tetratricopeptide repeat domain"/>
    <property type="match status" value="1"/>
</dbReference>
<proteinExistence type="predicted"/>
<dbReference type="InterPro" id="IPR027417">
    <property type="entry name" value="P-loop_NTPase"/>
</dbReference>
<dbReference type="InterPro" id="IPR057574">
    <property type="entry name" value="nSTAND_NTPase5_dom"/>
</dbReference>
<feature type="domain" description="Novel STAND NTPase 5" evidence="1">
    <location>
        <begin position="388"/>
        <end position="516"/>
    </location>
</feature>
<keyword evidence="3" id="KW-1185">Reference proteome</keyword>
<dbReference type="SUPFAM" id="SSF52540">
    <property type="entry name" value="P-loop containing nucleoside triphosphate hydrolases"/>
    <property type="match status" value="1"/>
</dbReference>
<dbReference type="OrthoDB" id="7357874at2"/>